<dbReference type="PANTHER" id="PTHR43283">
    <property type="entry name" value="BETA-LACTAMASE-RELATED"/>
    <property type="match status" value="1"/>
</dbReference>
<evidence type="ECO:0000256" key="1">
    <source>
        <dbReference type="SAM" id="Phobius"/>
    </source>
</evidence>
<dbReference type="AlphaFoldDB" id="A0A953LBG6"/>
<name>A0A953LBG6_9BACT</name>
<dbReference type="InterPro" id="IPR001466">
    <property type="entry name" value="Beta-lactam-related"/>
</dbReference>
<organism evidence="3 4">
    <name type="scientific">Membranihabitans marinus</name>
    <dbReference type="NCBI Taxonomy" id="1227546"/>
    <lineage>
        <taxon>Bacteria</taxon>
        <taxon>Pseudomonadati</taxon>
        <taxon>Bacteroidota</taxon>
        <taxon>Saprospiria</taxon>
        <taxon>Saprospirales</taxon>
        <taxon>Saprospiraceae</taxon>
        <taxon>Membranihabitans</taxon>
    </lineage>
</organism>
<reference evidence="3" key="1">
    <citation type="submission" date="2021-06" db="EMBL/GenBank/DDBJ databases">
        <title>44 bacteria genomes isolated from Dapeng, Shenzhen.</title>
        <authorList>
            <person name="Zheng W."/>
            <person name="Yu S."/>
            <person name="Huang Y."/>
        </authorList>
    </citation>
    <scope>NUCLEOTIDE SEQUENCE</scope>
    <source>
        <strain evidence="3">DP5N28-2</strain>
    </source>
</reference>
<keyword evidence="1" id="KW-0812">Transmembrane</keyword>
<comment type="caution">
    <text evidence="3">The sequence shown here is derived from an EMBL/GenBank/DDBJ whole genome shotgun (WGS) entry which is preliminary data.</text>
</comment>
<dbReference type="InterPro" id="IPR050789">
    <property type="entry name" value="Diverse_Enzym_Activities"/>
</dbReference>
<accession>A0A953LBG6</accession>
<dbReference type="Proteomes" id="UP000753961">
    <property type="component" value="Unassembled WGS sequence"/>
</dbReference>
<dbReference type="Gene3D" id="3.40.710.10">
    <property type="entry name" value="DD-peptidase/beta-lactamase superfamily"/>
    <property type="match status" value="1"/>
</dbReference>
<evidence type="ECO:0000313" key="3">
    <source>
        <dbReference type="EMBL" id="MBY5959743.1"/>
    </source>
</evidence>
<keyword evidence="1" id="KW-0472">Membrane</keyword>
<keyword evidence="1" id="KW-1133">Transmembrane helix</keyword>
<dbReference type="RefSeq" id="WP_222581279.1">
    <property type="nucleotide sequence ID" value="NZ_JAHVHU010000017.1"/>
</dbReference>
<evidence type="ECO:0000313" key="4">
    <source>
        <dbReference type="Proteomes" id="UP000753961"/>
    </source>
</evidence>
<feature type="transmembrane region" description="Helical" evidence="1">
    <location>
        <begin position="6"/>
        <end position="26"/>
    </location>
</feature>
<dbReference type="InterPro" id="IPR012338">
    <property type="entry name" value="Beta-lactam/transpept-like"/>
</dbReference>
<feature type="domain" description="Beta-lactamase-related" evidence="2">
    <location>
        <begin position="83"/>
        <end position="345"/>
    </location>
</feature>
<proteinExistence type="predicted"/>
<dbReference type="EMBL" id="JAHVHU010000017">
    <property type="protein sequence ID" value="MBY5959743.1"/>
    <property type="molecule type" value="Genomic_DNA"/>
</dbReference>
<sequence>MIIVGISLVVTILLLFVLHYFFPYFFKAFRLTILRGHRTATIYDLPDFKSRTIFGGVALPWPTEPRKEMGQLSSDFAKKLANMKTSAFLVAQNGVMVHESYYDDHSKDTLSNSFSIAKTIVALLAGKAIEDGYLAGLDQRVSTFFPQYNYPQADHLTIRDLIRMSSGMDWKENYYLPLNETTDAYYGDRLSELILSRKILQQPGKEFNYQSGNTQLLGMILDQVLPMSLSDYLSERFWKPLGMEQDAHWTIDEASDIEKTYCCIHATARDFMKFGQLFLQEGNWAGENLISSDFLKEMRTVGFAASPQYGAGLWLDDSYSTPFYLMRGHLGQYVIVIPSKDLVICRIGQKYRKDDNPPRLQLEDIYMYVDGALAMVD</sequence>
<dbReference type="Pfam" id="PF00144">
    <property type="entry name" value="Beta-lactamase"/>
    <property type="match status" value="1"/>
</dbReference>
<dbReference type="PANTHER" id="PTHR43283:SF7">
    <property type="entry name" value="BETA-LACTAMASE-RELATED DOMAIN-CONTAINING PROTEIN"/>
    <property type="match status" value="1"/>
</dbReference>
<dbReference type="SUPFAM" id="SSF56601">
    <property type="entry name" value="beta-lactamase/transpeptidase-like"/>
    <property type="match status" value="1"/>
</dbReference>
<keyword evidence="4" id="KW-1185">Reference proteome</keyword>
<protein>
    <submittedName>
        <fullName evidence="3">Beta-lactamase family protein</fullName>
    </submittedName>
</protein>
<gene>
    <name evidence="3" type="ORF">KUV50_16435</name>
</gene>
<evidence type="ECO:0000259" key="2">
    <source>
        <dbReference type="Pfam" id="PF00144"/>
    </source>
</evidence>